<organism evidence="7 8">
    <name type="scientific">Somion occarium</name>
    <dbReference type="NCBI Taxonomy" id="3059160"/>
    <lineage>
        <taxon>Eukaryota</taxon>
        <taxon>Fungi</taxon>
        <taxon>Dikarya</taxon>
        <taxon>Basidiomycota</taxon>
        <taxon>Agaricomycotina</taxon>
        <taxon>Agaricomycetes</taxon>
        <taxon>Polyporales</taxon>
        <taxon>Cerrenaceae</taxon>
        <taxon>Somion</taxon>
    </lineage>
</organism>
<dbReference type="InterPro" id="IPR013882">
    <property type="entry name" value="Ctp1_C"/>
</dbReference>
<dbReference type="PANTHER" id="PTHR15107:SF0">
    <property type="entry name" value="DNA ENDONUCLEASE ACTIVATOR CTP1 C-TERMINAL DOMAIN-CONTAINING PROTEIN"/>
    <property type="match status" value="1"/>
</dbReference>
<evidence type="ECO:0000259" key="6">
    <source>
        <dbReference type="Pfam" id="PF08573"/>
    </source>
</evidence>
<proteinExistence type="predicted"/>
<feature type="region of interest" description="Disordered" evidence="5">
    <location>
        <begin position="185"/>
        <end position="241"/>
    </location>
</feature>
<feature type="coiled-coil region" evidence="4">
    <location>
        <begin position="90"/>
        <end position="131"/>
    </location>
</feature>
<evidence type="ECO:0000256" key="1">
    <source>
        <dbReference type="ARBA" id="ARBA00004123"/>
    </source>
</evidence>
<keyword evidence="8" id="KW-1185">Reference proteome</keyword>
<evidence type="ECO:0000256" key="4">
    <source>
        <dbReference type="SAM" id="Coils"/>
    </source>
</evidence>
<keyword evidence="4" id="KW-0175">Coiled coil</keyword>
<evidence type="ECO:0000313" key="7">
    <source>
        <dbReference type="EMBL" id="CAL1703858.1"/>
    </source>
</evidence>
<evidence type="ECO:0000256" key="3">
    <source>
        <dbReference type="ARBA" id="ARBA00023242"/>
    </source>
</evidence>
<dbReference type="Pfam" id="PF08573">
    <property type="entry name" value="SAE2"/>
    <property type="match status" value="1"/>
</dbReference>
<name>A0ABP1D9X1_9APHY</name>
<feature type="coiled-coil region" evidence="4">
    <location>
        <begin position="35"/>
        <end position="66"/>
    </location>
</feature>
<reference evidence="8" key="1">
    <citation type="submission" date="2024-04" db="EMBL/GenBank/DDBJ databases">
        <authorList>
            <person name="Shaw F."/>
            <person name="Minotto A."/>
        </authorList>
    </citation>
    <scope>NUCLEOTIDE SEQUENCE [LARGE SCALE GENOMIC DNA]</scope>
</reference>
<sequence>MNASSAGVCEVDRLRNELKHQLQLNRLTRGEIDPIVQALDDVKRENARLMRALEEARSDNIRLKKMLQRAAGSGGASLRVGEIKENPIVVADQDSNIEDAERELRLLRQQYNDLLHEKEQATRRYQEHYRKWRNFKKWLANEEEARSPNASKGMATPSPSRLLKVRRILEQSTNDAEDENANLFINSHHSPPRVPLKLSPEHSNALPFPLQDSPLHSQADLEDPPAVFPSHKPRRLSSPPIANKMAITESPEFINSRQYRKQLHASDCECCHDYYEAIGPLPPRLMPPPWRTPTKPKLDKVNSQERSIQQHKHQISRHRNQWKIPQTPPGYWNIGFPDTQEAEIINKQKTCFYAWQLRLGT</sequence>
<dbReference type="InterPro" id="IPR033316">
    <property type="entry name" value="RBBP8-like"/>
</dbReference>
<accession>A0ABP1D9X1</accession>
<protein>
    <recommendedName>
        <fullName evidence="6">DNA endonuclease activator Ctp1 C-terminal domain-containing protein</fullName>
    </recommendedName>
</protein>
<evidence type="ECO:0000256" key="5">
    <source>
        <dbReference type="SAM" id="MobiDB-lite"/>
    </source>
</evidence>
<feature type="domain" description="DNA endonuclease activator Ctp1 C-terminal" evidence="6">
    <location>
        <begin position="254"/>
        <end position="341"/>
    </location>
</feature>
<dbReference type="EMBL" id="OZ037946">
    <property type="protein sequence ID" value="CAL1703858.1"/>
    <property type="molecule type" value="Genomic_DNA"/>
</dbReference>
<evidence type="ECO:0000313" key="8">
    <source>
        <dbReference type="Proteomes" id="UP001497453"/>
    </source>
</evidence>
<gene>
    <name evidence="7" type="ORF">GFSPODELE1_LOCUS4750</name>
</gene>
<comment type="subcellular location">
    <subcellularLocation>
        <location evidence="1">Nucleus</location>
    </subcellularLocation>
</comment>
<keyword evidence="3" id="KW-0539">Nucleus</keyword>
<evidence type="ECO:0000256" key="2">
    <source>
        <dbReference type="ARBA" id="ARBA00022763"/>
    </source>
</evidence>
<dbReference type="PANTHER" id="PTHR15107">
    <property type="entry name" value="RETINOBLASTOMA BINDING PROTEIN 8"/>
    <property type="match status" value="1"/>
</dbReference>
<keyword evidence="2" id="KW-0227">DNA damage</keyword>
<dbReference type="Proteomes" id="UP001497453">
    <property type="component" value="Chromosome 3"/>
</dbReference>